<protein>
    <recommendedName>
        <fullName evidence="5">Succinate--hydroxymethylglutarate CoA-transferase</fullName>
    </recommendedName>
</protein>
<dbReference type="PANTHER" id="PTHR48207:SF3">
    <property type="entry name" value="SUCCINATE--HYDROXYMETHYLGLUTARATE COA-TRANSFERASE"/>
    <property type="match status" value="1"/>
</dbReference>
<name>A0A8C0X0R2_CASCN</name>
<dbReference type="GO" id="GO:0005739">
    <property type="term" value="C:mitochondrion"/>
    <property type="evidence" value="ECO:0007669"/>
    <property type="project" value="TreeGrafter"/>
</dbReference>
<evidence type="ECO:0008006" key="5">
    <source>
        <dbReference type="Google" id="ProtNLM"/>
    </source>
</evidence>
<dbReference type="InterPro" id="IPR050483">
    <property type="entry name" value="CoA-transferase_III_domain"/>
</dbReference>
<sequence length="244" mass="27058">MKPLEGVKILDMTRVLAGPFATMNLGDLGAEVIKVERPGTGDDTRTWGPPFVGTESTYFLSVNRNKRSIAVNIKDPKGMKIIKELAAVCDVFVENYVPGKLSEMGLGYEDIEKIAPHIIYCSITGYGQTGPMSQRAGYDAVASAISGLMHITGPEVGALLRIFIISLYIPEIFSFSLILRIKLNFILERNQENMNSLKVKQNNMKAYQIRILKGIHLKINGINMHKKLVLAGILSLTYFIKLIL</sequence>
<dbReference type="AlphaFoldDB" id="A0A8C0X0R2"/>
<dbReference type="PANTHER" id="PTHR48207">
    <property type="entry name" value="SUCCINATE--HYDROXYMETHYLGLUTARATE COA-TRANSFERASE"/>
    <property type="match status" value="1"/>
</dbReference>
<dbReference type="Pfam" id="PF02515">
    <property type="entry name" value="CoA_transf_3"/>
    <property type="match status" value="1"/>
</dbReference>
<accession>A0A8C0X0R2</accession>
<keyword evidence="3" id="KW-0472">Membrane</keyword>
<comment type="similarity">
    <text evidence="1">Belongs to the CoA-transferase III family.</text>
</comment>
<reference evidence="4" key="1">
    <citation type="submission" date="2023-09" db="UniProtKB">
        <authorList>
            <consortium name="Ensembl"/>
        </authorList>
    </citation>
    <scope>IDENTIFICATION</scope>
</reference>
<keyword evidence="3" id="KW-1133">Transmembrane helix</keyword>
<proteinExistence type="inferred from homology"/>
<dbReference type="GO" id="GO:0047369">
    <property type="term" value="F:succinate-hydroxymethylglutarate CoA-transferase activity"/>
    <property type="evidence" value="ECO:0007669"/>
    <property type="project" value="TreeGrafter"/>
</dbReference>
<dbReference type="SUPFAM" id="SSF89796">
    <property type="entry name" value="CoA-transferase family III (CaiB/BaiF)"/>
    <property type="match status" value="1"/>
</dbReference>
<evidence type="ECO:0000256" key="2">
    <source>
        <dbReference type="ARBA" id="ARBA00022679"/>
    </source>
</evidence>
<dbReference type="Gene3D" id="3.40.50.10540">
    <property type="entry name" value="Crotonobetainyl-coa:carnitine coa-transferase, domain 1"/>
    <property type="match status" value="1"/>
</dbReference>
<gene>
    <name evidence="4" type="primary">Sugct</name>
</gene>
<evidence type="ECO:0000256" key="1">
    <source>
        <dbReference type="ARBA" id="ARBA00008383"/>
    </source>
</evidence>
<evidence type="ECO:0000256" key="3">
    <source>
        <dbReference type="SAM" id="Phobius"/>
    </source>
</evidence>
<keyword evidence="3" id="KW-0812">Transmembrane</keyword>
<organism evidence="4">
    <name type="scientific">Castor canadensis</name>
    <name type="common">American beaver</name>
    <dbReference type="NCBI Taxonomy" id="51338"/>
    <lineage>
        <taxon>Eukaryota</taxon>
        <taxon>Metazoa</taxon>
        <taxon>Chordata</taxon>
        <taxon>Craniata</taxon>
        <taxon>Vertebrata</taxon>
        <taxon>Euteleostomi</taxon>
        <taxon>Mammalia</taxon>
        <taxon>Eutheria</taxon>
        <taxon>Euarchontoglires</taxon>
        <taxon>Glires</taxon>
        <taxon>Rodentia</taxon>
        <taxon>Castorimorpha</taxon>
        <taxon>Castoridae</taxon>
        <taxon>Castor</taxon>
    </lineage>
</organism>
<dbReference type="InterPro" id="IPR023606">
    <property type="entry name" value="CoA-Trfase_III_dom_1_sf"/>
</dbReference>
<keyword evidence="2" id="KW-0808">Transferase</keyword>
<dbReference type="Ensembl" id="ENSCCNT00000024150.1">
    <property type="protein sequence ID" value="ENSCCNP00000018577.1"/>
    <property type="gene ID" value="ENSCCNG00000018776.1"/>
</dbReference>
<feature type="transmembrane region" description="Helical" evidence="3">
    <location>
        <begin position="158"/>
        <end position="179"/>
    </location>
</feature>
<evidence type="ECO:0000313" key="4">
    <source>
        <dbReference type="Ensembl" id="ENSCCNP00000018577.1"/>
    </source>
</evidence>
<dbReference type="InterPro" id="IPR003673">
    <property type="entry name" value="CoA-Trfase_fam_III"/>
</dbReference>